<dbReference type="GO" id="GO:0007021">
    <property type="term" value="P:tubulin complex assembly"/>
    <property type="evidence" value="ECO:0007669"/>
    <property type="project" value="UniProtKB-UniRule"/>
</dbReference>
<dbReference type="KEGG" id="tbl:TBLA_0B03610"/>
<sequence length="109" mass="12883">MTPTSLQIKVKALQRLIKEETYYKQELKEQTEHVEKLKNDSEVDPYDLKKQIEVQQDTERLLPSLYKKIEQFKENLNEYMESYEGTEDLTEAKEIVIKANELLSTKISA</sequence>
<comment type="function">
    <text evidence="1">Tubulin-folding protein; involved in the early step of the tubulin folding pathway.</text>
</comment>
<dbReference type="Pfam" id="PF02970">
    <property type="entry name" value="TBCA"/>
    <property type="match status" value="1"/>
</dbReference>
<accession>I2GYJ9</accession>
<dbReference type="FunFam" id="1.20.58.90:FF:000010">
    <property type="entry name" value="Tubulin-specific chaperone A"/>
    <property type="match status" value="1"/>
</dbReference>
<keyword evidence="5 9" id="KW-0963">Cytoplasm</keyword>
<dbReference type="OMA" id="EECEMMI"/>
<evidence type="ECO:0000256" key="6">
    <source>
        <dbReference type="ARBA" id="ARBA00022701"/>
    </source>
</evidence>
<dbReference type="InterPro" id="IPR004226">
    <property type="entry name" value="TBCA"/>
</dbReference>
<dbReference type="GeneID" id="14494600"/>
<evidence type="ECO:0000313" key="11">
    <source>
        <dbReference type="Proteomes" id="UP000002866"/>
    </source>
</evidence>
<evidence type="ECO:0000256" key="2">
    <source>
        <dbReference type="ARBA" id="ARBA00004245"/>
    </source>
</evidence>
<dbReference type="FunCoup" id="I2GYJ9">
    <property type="interactions" value="703"/>
</dbReference>
<evidence type="ECO:0000313" key="10">
    <source>
        <dbReference type="EMBL" id="CCH59201.1"/>
    </source>
</evidence>
<dbReference type="OrthoDB" id="296187at2759"/>
<keyword evidence="11" id="KW-1185">Reference proteome</keyword>
<dbReference type="RefSeq" id="XP_004178720.1">
    <property type="nucleotide sequence ID" value="XM_004178672.1"/>
</dbReference>
<evidence type="ECO:0000256" key="5">
    <source>
        <dbReference type="ARBA" id="ARBA00022490"/>
    </source>
</evidence>
<proteinExistence type="inferred from homology"/>
<dbReference type="Proteomes" id="UP000002866">
    <property type="component" value="Chromosome 2"/>
</dbReference>
<comment type="subcellular location">
    <subcellularLocation>
        <location evidence="2 9">Cytoplasm</location>
        <location evidence="2 9">Cytoskeleton</location>
    </subcellularLocation>
</comment>
<evidence type="ECO:0000256" key="8">
    <source>
        <dbReference type="ARBA" id="ARBA00023212"/>
    </source>
</evidence>
<dbReference type="AlphaFoldDB" id="I2GYJ9"/>
<dbReference type="SUPFAM" id="SSF46988">
    <property type="entry name" value="Tubulin chaperone cofactor A"/>
    <property type="match status" value="1"/>
</dbReference>
<dbReference type="GO" id="GO:0007023">
    <property type="term" value="P:post-chaperonin tubulin folding pathway"/>
    <property type="evidence" value="ECO:0007669"/>
    <property type="project" value="UniProtKB-UniRule"/>
</dbReference>
<dbReference type="PANTHER" id="PTHR21500:SF0">
    <property type="entry name" value="TUBULIN-SPECIFIC CHAPERONE A"/>
    <property type="match status" value="1"/>
</dbReference>
<dbReference type="InterPro" id="IPR036126">
    <property type="entry name" value="TBCA_sf"/>
</dbReference>
<comment type="similarity">
    <text evidence="3 9">Belongs to the TBCA family.</text>
</comment>
<dbReference type="GO" id="GO:0048487">
    <property type="term" value="F:beta-tubulin binding"/>
    <property type="evidence" value="ECO:0007669"/>
    <property type="project" value="EnsemblFungi"/>
</dbReference>
<protein>
    <recommendedName>
        <fullName evidence="4 9">Tubulin-specific chaperone A</fullName>
    </recommendedName>
</protein>
<reference evidence="10 11" key="1">
    <citation type="journal article" date="2011" name="Proc. Natl. Acad. Sci. U.S.A.">
        <title>Evolutionary erosion of yeast sex chromosomes by mating-type switching accidents.</title>
        <authorList>
            <person name="Gordon J.L."/>
            <person name="Armisen D."/>
            <person name="Proux-Wera E."/>
            <person name="Oheigeartaigh S.S."/>
            <person name="Byrne K.P."/>
            <person name="Wolfe K.H."/>
        </authorList>
    </citation>
    <scope>NUCLEOTIDE SEQUENCE [LARGE SCALE GENOMIC DNA]</scope>
    <source>
        <strain evidence="11">ATCC 34711 / CBS 6284 / DSM 70876 / NBRC 10599 / NRRL Y-10934 / UCD 77-7</strain>
    </source>
</reference>
<dbReference type="EMBL" id="HE806317">
    <property type="protein sequence ID" value="CCH59201.1"/>
    <property type="molecule type" value="Genomic_DNA"/>
</dbReference>
<organism evidence="10 11">
    <name type="scientific">Henningerozyma blattae (strain ATCC 34711 / CBS 6284 / DSM 70876 / NBRC 10599 / NRRL Y-10934 / UCD 77-7)</name>
    <name type="common">Yeast</name>
    <name type="synonym">Tetrapisispora blattae</name>
    <dbReference type="NCBI Taxonomy" id="1071380"/>
    <lineage>
        <taxon>Eukaryota</taxon>
        <taxon>Fungi</taxon>
        <taxon>Dikarya</taxon>
        <taxon>Ascomycota</taxon>
        <taxon>Saccharomycotina</taxon>
        <taxon>Saccharomycetes</taxon>
        <taxon>Saccharomycetales</taxon>
        <taxon>Saccharomycetaceae</taxon>
        <taxon>Henningerozyma</taxon>
    </lineage>
</organism>
<dbReference type="Gene3D" id="1.20.58.90">
    <property type="match status" value="1"/>
</dbReference>
<evidence type="ECO:0000256" key="7">
    <source>
        <dbReference type="ARBA" id="ARBA00023186"/>
    </source>
</evidence>
<dbReference type="GO" id="GO:0005829">
    <property type="term" value="C:cytosol"/>
    <property type="evidence" value="ECO:0007669"/>
    <property type="project" value="TreeGrafter"/>
</dbReference>
<keyword evidence="7 9" id="KW-0143">Chaperone</keyword>
<evidence type="ECO:0000256" key="3">
    <source>
        <dbReference type="ARBA" id="ARBA00006806"/>
    </source>
</evidence>
<evidence type="ECO:0000256" key="9">
    <source>
        <dbReference type="RuleBase" id="RU364030"/>
    </source>
</evidence>
<name>I2GYJ9_HENB6</name>
<evidence type="ECO:0000256" key="1">
    <source>
        <dbReference type="ARBA" id="ARBA00003046"/>
    </source>
</evidence>
<dbReference type="STRING" id="1071380.I2GYJ9"/>
<gene>
    <name evidence="10" type="primary">TBLA0B03610</name>
    <name evidence="10" type="ORF">TBLA_0B03610</name>
</gene>
<dbReference type="eggNOG" id="KOG3470">
    <property type="taxonomic scope" value="Eukaryota"/>
</dbReference>
<keyword evidence="8 9" id="KW-0206">Cytoskeleton</keyword>
<dbReference type="PANTHER" id="PTHR21500">
    <property type="entry name" value="TUBULIN-SPECIFIC CHAPERONE A"/>
    <property type="match status" value="1"/>
</dbReference>
<dbReference type="InParanoid" id="I2GYJ9"/>
<dbReference type="GO" id="GO:0005874">
    <property type="term" value="C:microtubule"/>
    <property type="evidence" value="ECO:0007669"/>
    <property type="project" value="UniProtKB-KW"/>
</dbReference>
<evidence type="ECO:0000256" key="4">
    <source>
        <dbReference type="ARBA" id="ARBA00015002"/>
    </source>
</evidence>
<dbReference type="HOGENOM" id="CLU_130569_2_0_1"/>
<keyword evidence="6 9" id="KW-0493">Microtubule</keyword>
<comment type="subunit">
    <text evidence="9">Supercomplex made of cofactors A to E. Cofactors A and D function by capturing and stabilizing tubulin in a quasi-native conformation. Cofactor E binds to the cofactor D-tubulin complex; interaction with cofactor C then causes the release of tubulin polypeptides that are committed to the native state.</text>
</comment>